<gene>
    <name evidence="2" type="ORF">Rsub_02587</name>
</gene>
<dbReference type="InterPro" id="IPR006917">
    <property type="entry name" value="SOUL_heme-bd"/>
</dbReference>
<organism evidence="2 3">
    <name type="scientific">Raphidocelis subcapitata</name>
    <dbReference type="NCBI Taxonomy" id="307507"/>
    <lineage>
        <taxon>Eukaryota</taxon>
        <taxon>Viridiplantae</taxon>
        <taxon>Chlorophyta</taxon>
        <taxon>core chlorophytes</taxon>
        <taxon>Chlorophyceae</taxon>
        <taxon>CS clade</taxon>
        <taxon>Sphaeropleales</taxon>
        <taxon>Selenastraceae</taxon>
        <taxon>Raphidocelis</taxon>
    </lineage>
</organism>
<comment type="caution">
    <text evidence="2">The sequence shown here is derived from an EMBL/GenBank/DDBJ whole genome shotgun (WGS) entry which is preliminary data.</text>
</comment>
<dbReference type="Proteomes" id="UP000247498">
    <property type="component" value="Unassembled WGS sequence"/>
</dbReference>
<reference evidence="2 3" key="1">
    <citation type="journal article" date="2018" name="Sci. Rep.">
        <title>Raphidocelis subcapitata (=Pseudokirchneriella subcapitata) provides an insight into genome evolution and environmental adaptations in the Sphaeropleales.</title>
        <authorList>
            <person name="Suzuki S."/>
            <person name="Yamaguchi H."/>
            <person name="Nakajima N."/>
            <person name="Kawachi M."/>
        </authorList>
    </citation>
    <scope>NUCLEOTIDE SEQUENCE [LARGE SCALE GENOMIC DNA]</scope>
    <source>
        <strain evidence="2 3">NIES-35</strain>
    </source>
</reference>
<dbReference type="Gene3D" id="3.20.80.10">
    <property type="entry name" value="Regulatory factor, effector binding domain"/>
    <property type="match status" value="1"/>
</dbReference>
<accession>A0A2V0NWE4</accession>
<dbReference type="FunCoup" id="A0A2V0NWE4">
    <property type="interactions" value="87"/>
</dbReference>
<dbReference type="InterPro" id="IPR011256">
    <property type="entry name" value="Reg_factor_effector_dom_sf"/>
</dbReference>
<protein>
    <recommendedName>
        <fullName evidence="4">SOUL heme-binding protein</fullName>
    </recommendedName>
</protein>
<name>A0A2V0NWE4_9CHLO</name>
<comment type="similarity">
    <text evidence="1">Belongs to the HEBP family.</text>
</comment>
<dbReference type="EMBL" id="BDRX01000013">
    <property type="protein sequence ID" value="GBF89883.1"/>
    <property type="molecule type" value="Genomic_DNA"/>
</dbReference>
<keyword evidence="3" id="KW-1185">Reference proteome</keyword>
<dbReference type="InParanoid" id="A0A2V0NWE4"/>
<dbReference type="SUPFAM" id="SSF55136">
    <property type="entry name" value="Probable bacterial effector-binding domain"/>
    <property type="match status" value="1"/>
</dbReference>
<evidence type="ECO:0000313" key="3">
    <source>
        <dbReference type="Proteomes" id="UP000247498"/>
    </source>
</evidence>
<evidence type="ECO:0000256" key="1">
    <source>
        <dbReference type="ARBA" id="ARBA00009817"/>
    </source>
</evidence>
<dbReference type="AlphaFoldDB" id="A0A2V0NWE4"/>
<evidence type="ECO:0000313" key="2">
    <source>
        <dbReference type="EMBL" id="GBF89883.1"/>
    </source>
</evidence>
<dbReference type="FunFam" id="3.20.80.10:FF:000002">
    <property type="entry name" value="Heme-binding protein 2"/>
    <property type="match status" value="1"/>
</dbReference>
<evidence type="ECO:0008006" key="4">
    <source>
        <dbReference type="Google" id="ProtNLM"/>
    </source>
</evidence>
<proteinExistence type="inferred from homology"/>
<sequence length="159" mass="16928">MMAPIANLGASWVSTKGEAMSMDEMMRGGFMKLFNYISGSNAAKSKIDMTSPVLTKIEPGQGPACNSKFTVNFYVPGSGSPAPTEAGVFLSNLPAMEVYVAAYGGYSSNDVAKAKAAEAMEALKAAGEPFDASYWFVAGYDSPYSVIGRHNEVWIPKKQ</sequence>
<dbReference type="PANTHER" id="PTHR11220:SF1">
    <property type="entry name" value="HEME-BINDING PROTEIN 2"/>
    <property type="match status" value="1"/>
</dbReference>
<dbReference type="Pfam" id="PF04832">
    <property type="entry name" value="SOUL"/>
    <property type="match status" value="1"/>
</dbReference>
<dbReference type="OrthoDB" id="6424451at2759"/>
<dbReference type="PANTHER" id="PTHR11220">
    <property type="entry name" value="HEME-BINDING PROTEIN-RELATED"/>
    <property type="match status" value="1"/>
</dbReference>